<dbReference type="GO" id="GO:0003824">
    <property type="term" value="F:catalytic activity"/>
    <property type="evidence" value="ECO:0007669"/>
    <property type="project" value="InterPro"/>
</dbReference>
<evidence type="ECO:0000313" key="2">
    <source>
        <dbReference type="EMBL" id="KAK9943790.1"/>
    </source>
</evidence>
<proteinExistence type="predicted"/>
<dbReference type="InterPro" id="IPR005135">
    <property type="entry name" value="Endo/exonuclease/phosphatase"/>
</dbReference>
<dbReference type="Gene3D" id="3.60.10.10">
    <property type="entry name" value="Endonuclease/exonuclease/phosphatase"/>
    <property type="match status" value="1"/>
</dbReference>
<gene>
    <name evidence="2" type="ORF">M0R45_009386</name>
</gene>
<organism evidence="2 3">
    <name type="scientific">Rubus argutus</name>
    <name type="common">Southern blackberry</name>
    <dbReference type="NCBI Taxonomy" id="59490"/>
    <lineage>
        <taxon>Eukaryota</taxon>
        <taxon>Viridiplantae</taxon>
        <taxon>Streptophyta</taxon>
        <taxon>Embryophyta</taxon>
        <taxon>Tracheophyta</taxon>
        <taxon>Spermatophyta</taxon>
        <taxon>Magnoliopsida</taxon>
        <taxon>eudicotyledons</taxon>
        <taxon>Gunneridae</taxon>
        <taxon>Pentapetalae</taxon>
        <taxon>rosids</taxon>
        <taxon>fabids</taxon>
        <taxon>Rosales</taxon>
        <taxon>Rosaceae</taxon>
        <taxon>Rosoideae</taxon>
        <taxon>Rosoideae incertae sedis</taxon>
        <taxon>Rubus</taxon>
    </lineage>
</organism>
<dbReference type="AlphaFoldDB" id="A0AAW1Y401"/>
<protein>
    <recommendedName>
        <fullName evidence="1">Endonuclease/exonuclease/phosphatase domain-containing protein</fullName>
    </recommendedName>
</protein>
<dbReference type="SUPFAM" id="SSF56219">
    <property type="entry name" value="DNase I-like"/>
    <property type="match status" value="1"/>
</dbReference>
<keyword evidence="3" id="KW-1185">Reference proteome</keyword>
<feature type="domain" description="Endonuclease/exonuclease/phosphatase" evidence="1">
    <location>
        <begin position="4"/>
        <end position="80"/>
    </location>
</feature>
<dbReference type="InterPro" id="IPR036691">
    <property type="entry name" value="Endo/exonu/phosph_ase_sf"/>
</dbReference>
<dbReference type="Pfam" id="PF03372">
    <property type="entry name" value="Exo_endo_phos"/>
    <property type="match status" value="1"/>
</dbReference>
<comment type="caution">
    <text evidence="2">The sequence shown here is derived from an EMBL/GenBank/DDBJ whole genome shotgun (WGS) entry which is preliminary data.</text>
</comment>
<dbReference type="EMBL" id="JBEDUW010000002">
    <property type="protein sequence ID" value="KAK9943790.1"/>
    <property type="molecule type" value="Genomic_DNA"/>
</dbReference>
<evidence type="ECO:0000313" key="3">
    <source>
        <dbReference type="Proteomes" id="UP001457282"/>
    </source>
</evidence>
<name>A0AAW1Y401_RUBAR</name>
<sequence>MKIISWNVRVGRRSKRRLIKEKLVNSKADVVILQETKKDKIQRKLIGSIWGVRYTDWVSIPSNGSSGGILVMWKTKLVLVMEAVIGNFSVSIRFKQLMGWIGGCLEFMALIKLEREEFLEELAGLYGDGVLVVTSMW</sequence>
<reference evidence="2 3" key="1">
    <citation type="journal article" date="2023" name="G3 (Bethesda)">
        <title>A chromosome-length genome assembly and annotation of blackberry (Rubus argutus, cv. 'Hillquist').</title>
        <authorList>
            <person name="Bruna T."/>
            <person name="Aryal R."/>
            <person name="Dudchenko O."/>
            <person name="Sargent D.J."/>
            <person name="Mead D."/>
            <person name="Buti M."/>
            <person name="Cavallini A."/>
            <person name="Hytonen T."/>
            <person name="Andres J."/>
            <person name="Pham M."/>
            <person name="Weisz D."/>
            <person name="Mascagni F."/>
            <person name="Usai G."/>
            <person name="Natali L."/>
            <person name="Bassil N."/>
            <person name="Fernandez G.E."/>
            <person name="Lomsadze A."/>
            <person name="Armour M."/>
            <person name="Olukolu B."/>
            <person name="Poorten T."/>
            <person name="Britton C."/>
            <person name="Davik J."/>
            <person name="Ashrafi H."/>
            <person name="Aiden E.L."/>
            <person name="Borodovsky M."/>
            <person name="Worthington M."/>
        </authorList>
    </citation>
    <scope>NUCLEOTIDE SEQUENCE [LARGE SCALE GENOMIC DNA]</scope>
    <source>
        <strain evidence="2">PI 553951</strain>
    </source>
</reference>
<accession>A0AAW1Y401</accession>
<evidence type="ECO:0000259" key="1">
    <source>
        <dbReference type="Pfam" id="PF03372"/>
    </source>
</evidence>
<dbReference type="Proteomes" id="UP001457282">
    <property type="component" value="Unassembled WGS sequence"/>
</dbReference>